<comment type="caution">
    <text evidence="1">The sequence shown here is derived from an EMBL/GenBank/DDBJ whole genome shotgun (WGS) entry which is preliminary data.</text>
</comment>
<evidence type="ECO:0000313" key="1">
    <source>
        <dbReference type="EMBL" id="MBB5082859.1"/>
    </source>
</evidence>
<sequence length="70" mass="7951">MSAIRDELHSLVDQLPEDQVPPVLALVRENIAATHRRGGAVRTLERIQKRMRGVTGVDEELHRLRDESRG</sequence>
<dbReference type="EMBL" id="JACHIN010000014">
    <property type="protein sequence ID" value="MBB5082859.1"/>
    <property type="molecule type" value="Genomic_DNA"/>
</dbReference>
<proteinExistence type="predicted"/>
<accession>A0A7W8AAY9</accession>
<name>A0A7W8AAY9_9ACTN</name>
<dbReference type="Proteomes" id="UP000568380">
    <property type="component" value="Unassembled WGS sequence"/>
</dbReference>
<keyword evidence="2" id="KW-1185">Reference proteome</keyword>
<dbReference type="AlphaFoldDB" id="A0A7W8AAY9"/>
<reference evidence="1 2" key="1">
    <citation type="submission" date="2020-08" db="EMBL/GenBank/DDBJ databases">
        <title>Genomic Encyclopedia of Type Strains, Phase IV (KMG-IV): sequencing the most valuable type-strain genomes for metagenomic binning, comparative biology and taxonomic classification.</title>
        <authorList>
            <person name="Goeker M."/>
        </authorList>
    </citation>
    <scope>NUCLEOTIDE SEQUENCE [LARGE SCALE GENOMIC DNA]</scope>
    <source>
        <strain evidence="1 2">DSM 45385</strain>
    </source>
</reference>
<protein>
    <submittedName>
        <fullName evidence="1">Uncharacterized protein</fullName>
    </submittedName>
</protein>
<evidence type="ECO:0000313" key="2">
    <source>
        <dbReference type="Proteomes" id="UP000568380"/>
    </source>
</evidence>
<gene>
    <name evidence="1" type="ORF">HNR40_008355</name>
</gene>
<dbReference type="RefSeq" id="WP_184971518.1">
    <property type="nucleotide sequence ID" value="NZ_JACHIN010000014.1"/>
</dbReference>
<organism evidence="1 2">
    <name type="scientific">Nonomuraea endophytica</name>
    <dbReference type="NCBI Taxonomy" id="714136"/>
    <lineage>
        <taxon>Bacteria</taxon>
        <taxon>Bacillati</taxon>
        <taxon>Actinomycetota</taxon>
        <taxon>Actinomycetes</taxon>
        <taxon>Streptosporangiales</taxon>
        <taxon>Streptosporangiaceae</taxon>
        <taxon>Nonomuraea</taxon>
    </lineage>
</organism>